<feature type="transmembrane region" description="Helical" evidence="6">
    <location>
        <begin position="785"/>
        <end position="806"/>
    </location>
</feature>
<feature type="transmembrane region" description="Helical" evidence="6">
    <location>
        <begin position="250"/>
        <end position="274"/>
    </location>
</feature>
<keyword evidence="3 6" id="KW-0812">Transmembrane</keyword>
<evidence type="ECO:0000256" key="5">
    <source>
        <dbReference type="ARBA" id="ARBA00023136"/>
    </source>
</evidence>
<dbReference type="Pfam" id="PF23357">
    <property type="entry name" value="DUF7088"/>
    <property type="match status" value="1"/>
</dbReference>
<dbReference type="InterPro" id="IPR051449">
    <property type="entry name" value="ABC-2_transporter_component"/>
</dbReference>
<evidence type="ECO:0000259" key="8">
    <source>
        <dbReference type="Pfam" id="PF12698"/>
    </source>
</evidence>
<dbReference type="Pfam" id="PF09822">
    <property type="entry name" value="ABC_transp_aux"/>
    <property type="match status" value="1"/>
</dbReference>
<dbReference type="PANTHER" id="PTHR30294:SF29">
    <property type="entry name" value="MULTIDRUG ABC TRANSPORTER PERMEASE YBHS-RELATED"/>
    <property type="match status" value="1"/>
</dbReference>
<dbReference type="GO" id="GO:0140359">
    <property type="term" value="F:ABC-type transporter activity"/>
    <property type="evidence" value="ECO:0007669"/>
    <property type="project" value="InterPro"/>
</dbReference>
<comment type="caution">
    <text evidence="10">The sequence shown here is derived from an EMBL/GenBank/DDBJ whole genome shotgun (WGS) entry which is preliminary data.</text>
</comment>
<feature type="transmembrane region" description="Helical" evidence="6">
    <location>
        <begin position="56"/>
        <end position="74"/>
    </location>
</feature>
<dbReference type="GO" id="GO:0005886">
    <property type="term" value="C:plasma membrane"/>
    <property type="evidence" value="ECO:0007669"/>
    <property type="project" value="UniProtKB-SubCell"/>
</dbReference>
<keyword evidence="2" id="KW-1003">Cell membrane</keyword>
<evidence type="ECO:0000313" key="10">
    <source>
        <dbReference type="EMBL" id="KAB2806773.1"/>
    </source>
</evidence>
<feature type="transmembrane region" description="Helical" evidence="6">
    <location>
        <begin position="139"/>
        <end position="158"/>
    </location>
</feature>
<evidence type="ECO:0000256" key="4">
    <source>
        <dbReference type="ARBA" id="ARBA00022989"/>
    </source>
</evidence>
<dbReference type="InterPro" id="IPR019196">
    <property type="entry name" value="ABC_transp_unknown"/>
</dbReference>
<protein>
    <submittedName>
        <fullName evidence="10">Gliding motility-associated ABC transporter substrate-binding protein GldG</fullName>
    </submittedName>
</protein>
<feature type="transmembrane region" description="Helical" evidence="6">
    <location>
        <begin position="95"/>
        <end position="119"/>
    </location>
</feature>
<dbReference type="InterPro" id="IPR055396">
    <property type="entry name" value="DUF7088"/>
</dbReference>
<feature type="transmembrane region" description="Helical" evidence="6">
    <location>
        <begin position="165"/>
        <end position="182"/>
    </location>
</feature>
<gene>
    <name evidence="10" type="primary">gldG</name>
    <name evidence="10" type="ORF">F8C67_12965</name>
</gene>
<keyword evidence="4 6" id="KW-1133">Transmembrane helix</keyword>
<evidence type="ECO:0000256" key="2">
    <source>
        <dbReference type="ARBA" id="ARBA00022475"/>
    </source>
</evidence>
<feature type="domain" description="DUF7088" evidence="9">
    <location>
        <begin position="281"/>
        <end position="385"/>
    </location>
</feature>
<dbReference type="AlphaFoldDB" id="A0A6N6RDD1"/>
<evidence type="ECO:0000256" key="6">
    <source>
        <dbReference type="SAM" id="Phobius"/>
    </source>
</evidence>
<feature type="transmembrane region" description="Helical" evidence="6">
    <location>
        <begin position="12"/>
        <end position="36"/>
    </location>
</feature>
<proteinExistence type="predicted"/>
<feature type="domain" description="ABC-type uncharacterised transport system" evidence="7">
    <location>
        <begin position="432"/>
        <end position="750"/>
    </location>
</feature>
<dbReference type="InterPro" id="IPR013525">
    <property type="entry name" value="ABC2_TM"/>
</dbReference>
<sequence>MMSLFSKEIRSFFNSIIGYLVIIVFLAFNSLFLWIIEGNFNLLDSGYASIDGLFSISPWVFMFLIPAITMRMFADEKKTGTMEFLLTKPLTELQIIAAKYFAALSLVLFSLLPTILYYFTIHQLGDPVGNIDSGAAMGSYIGLFFLGAAYVAIGLFASSTTDNQIASFILGALLSFIFYFGFDQIAELDFFGDADLLIYNLGINEHYLSISRGVVDSRDVLYFVGLIIFFGAMARLVIQSRKWDKKSRSADFIQFGLISTLVVVINIAGSFSFYRVDLTAEQRYTLSQSTIDLLDQVQDPMLFTVYLDGELETDLKRLQKETQQMLDEFRAYNGYIEYQFIDPNEREDRDQLVQLLQSRGLAPTIVTSDNREGRSQREVFPGAIAGYQDKETAVNLLQSQYGIPPAAQVNRSIQDLEYTLASTLRRLVVIDRPLIGFTEGNGELGRKHVASIAAQLSGSYRLDRFNIREFAVDSITGEVSIVEQLRRINRFDLLIVAKPEVPFSELDKFFLDQYIMNGGKVMWLIDPVAADMDSLSRASEFMALPQYDALNIGDMLFRYGVRVNSVLLQDFVSAGVNDARDVRKWPYFPLMMPRVDHPITKDLNAIKLDFAGTIDTIYSPSVRKTQLLVSSEYSKAQEVPGIVSLRDLYSDKYPEQFNRQYLTAGVLLEGKFESIYRNRLVPKSLEAAGITLRDTSRWTQQIVIADGDIIRNQLNLVAPPSVMERGAPLKLGYDQFTGAQYGNGDFILNAVDYMLDDSGLIDVRSRELKIRLLNKAKIDSSRTKWVILNTAAPILFIILFGLGYTWNRKRKYAKKA</sequence>
<accession>A0A6N6RDD1</accession>
<comment type="subcellular location">
    <subcellularLocation>
        <location evidence="1">Cell membrane</location>
        <topology evidence="1">Multi-pass membrane protein</topology>
    </subcellularLocation>
</comment>
<organism evidence="10 11">
    <name type="scientific">Phaeocystidibacter luteus</name>
    <dbReference type="NCBI Taxonomy" id="911197"/>
    <lineage>
        <taxon>Bacteria</taxon>
        <taxon>Pseudomonadati</taxon>
        <taxon>Bacteroidota</taxon>
        <taxon>Flavobacteriia</taxon>
        <taxon>Flavobacteriales</taxon>
        <taxon>Phaeocystidibacteraceae</taxon>
        <taxon>Phaeocystidibacter</taxon>
    </lineage>
</organism>
<dbReference type="InterPro" id="IPR019860">
    <property type="entry name" value="Motility-assoc_ABC_perm_GldF"/>
</dbReference>
<dbReference type="OrthoDB" id="9777219at2"/>
<evidence type="ECO:0000256" key="3">
    <source>
        <dbReference type="ARBA" id="ARBA00022692"/>
    </source>
</evidence>
<dbReference type="Proteomes" id="UP000468650">
    <property type="component" value="Unassembled WGS sequence"/>
</dbReference>
<reference evidence="10 11" key="1">
    <citation type="submission" date="2019-09" db="EMBL/GenBank/DDBJ databases">
        <title>Genomes of family Cryomorphaceae.</title>
        <authorList>
            <person name="Bowman J.P."/>
        </authorList>
    </citation>
    <scope>NUCLEOTIDE SEQUENCE [LARGE SCALE GENOMIC DNA]</scope>
    <source>
        <strain evidence="10 11">LMG 25704</strain>
    </source>
</reference>
<dbReference type="Pfam" id="PF12698">
    <property type="entry name" value="ABC2_membrane_3"/>
    <property type="match status" value="1"/>
</dbReference>
<keyword evidence="11" id="KW-1185">Reference proteome</keyword>
<evidence type="ECO:0000256" key="1">
    <source>
        <dbReference type="ARBA" id="ARBA00004651"/>
    </source>
</evidence>
<dbReference type="NCBIfam" id="TIGR03518">
    <property type="entry name" value="ABC_perm_GldF"/>
    <property type="match status" value="1"/>
</dbReference>
<dbReference type="InterPro" id="IPR019863">
    <property type="entry name" value="Motility-assoc_ABC-rel_GldG"/>
</dbReference>
<dbReference type="NCBIfam" id="TIGR03521">
    <property type="entry name" value="GldG"/>
    <property type="match status" value="1"/>
</dbReference>
<evidence type="ECO:0000259" key="9">
    <source>
        <dbReference type="Pfam" id="PF23357"/>
    </source>
</evidence>
<dbReference type="EMBL" id="WBVO01000013">
    <property type="protein sequence ID" value="KAB2806773.1"/>
    <property type="molecule type" value="Genomic_DNA"/>
</dbReference>
<name>A0A6N6RDD1_9FLAO</name>
<feature type="domain" description="ABC-2 type transporter transmembrane" evidence="8">
    <location>
        <begin position="47"/>
        <end position="180"/>
    </location>
</feature>
<evidence type="ECO:0000313" key="11">
    <source>
        <dbReference type="Proteomes" id="UP000468650"/>
    </source>
</evidence>
<feature type="transmembrane region" description="Helical" evidence="6">
    <location>
        <begin position="220"/>
        <end position="238"/>
    </location>
</feature>
<keyword evidence="5 6" id="KW-0472">Membrane</keyword>
<evidence type="ECO:0000259" key="7">
    <source>
        <dbReference type="Pfam" id="PF09822"/>
    </source>
</evidence>
<dbReference type="PANTHER" id="PTHR30294">
    <property type="entry name" value="MEMBRANE COMPONENT OF ABC TRANSPORTER YHHJ-RELATED"/>
    <property type="match status" value="1"/>
</dbReference>